<accession>A1ZES4</accession>
<sequence>MKTRKRFRIPGRTVFDRDLEQHQVILDMGKIHEGLLKVTHEQLGSTWLPISVVRNIEPLSTKNYIIEVNRDYWKDIFWMG</sequence>
<protein>
    <submittedName>
        <fullName evidence="1">Uncharacterized protein</fullName>
    </submittedName>
</protein>
<dbReference type="RefSeq" id="WP_002694172.1">
    <property type="nucleotide sequence ID" value="NZ_AAWS01000004.1"/>
</dbReference>
<evidence type="ECO:0000313" key="2">
    <source>
        <dbReference type="Proteomes" id="UP000004095"/>
    </source>
</evidence>
<keyword evidence="2" id="KW-1185">Reference proteome</keyword>
<dbReference type="AlphaFoldDB" id="A1ZES4"/>
<reference evidence="1 2" key="1">
    <citation type="submission" date="2007-01" db="EMBL/GenBank/DDBJ databases">
        <authorList>
            <person name="Haygood M."/>
            <person name="Podell S."/>
            <person name="Anderson C."/>
            <person name="Hopkinson B."/>
            <person name="Roe K."/>
            <person name="Barbeau K."/>
            <person name="Gaasterland T."/>
            <person name="Ferriera S."/>
            <person name="Johnson J."/>
            <person name="Kravitz S."/>
            <person name="Beeson K."/>
            <person name="Sutton G."/>
            <person name="Rogers Y.-H."/>
            <person name="Friedman R."/>
            <person name="Frazier M."/>
            <person name="Venter J.C."/>
        </authorList>
    </citation>
    <scope>NUCLEOTIDE SEQUENCE [LARGE SCALE GENOMIC DNA]</scope>
    <source>
        <strain evidence="1 2">ATCC 23134</strain>
    </source>
</reference>
<name>A1ZES4_MICM2</name>
<dbReference type="Proteomes" id="UP000004095">
    <property type="component" value="Unassembled WGS sequence"/>
</dbReference>
<comment type="caution">
    <text evidence="1">The sequence shown here is derived from an EMBL/GenBank/DDBJ whole genome shotgun (WGS) entry which is preliminary data.</text>
</comment>
<dbReference type="EMBL" id="AAWS01000004">
    <property type="protein sequence ID" value="EAY31026.1"/>
    <property type="molecule type" value="Genomic_DNA"/>
</dbReference>
<proteinExistence type="predicted"/>
<organism evidence="1 2">
    <name type="scientific">Microscilla marina ATCC 23134</name>
    <dbReference type="NCBI Taxonomy" id="313606"/>
    <lineage>
        <taxon>Bacteria</taxon>
        <taxon>Pseudomonadati</taxon>
        <taxon>Bacteroidota</taxon>
        <taxon>Cytophagia</taxon>
        <taxon>Cytophagales</taxon>
        <taxon>Microscillaceae</taxon>
        <taxon>Microscilla</taxon>
    </lineage>
</organism>
<gene>
    <name evidence="1" type="ORF">M23134_07433</name>
</gene>
<evidence type="ECO:0000313" key="1">
    <source>
        <dbReference type="EMBL" id="EAY31026.1"/>
    </source>
</evidence>